<accession>M7ZJ37</accession>
<organism evidence="1">
    <name type="scientific">Triticum urartu</name>
    <name type="common">Red wild einkorn</name>
    <name type="synonym">Crithodium urartu</name>
    <dbReference type="NCBI Taxonomy" id="4572"/>
    <lineage>
        <taxon>Eukaryota</taxon>
        <taxon>Viridiplantae</taxon>
        <taxon>Streptophyta</taxon>
        <taxon>Embryophyta</taxon>
        <taxon>Tracheophyta</taxon>
        <taxon>Spermatophyta</taxon>
        <taxon>Magnoliopsida</taxon>
        <taxon>Liliopsida</taxon>
        <taxon>Poales</taxon>
        <taxon>Poaceae</taxon>
        <taxon>BOP clade</taxon>
        <taxon>Pooideae</taxon>
        <taxon>Triticodae</taxon>
        <taxon>Triticeae</taxon>
        <taxon>Triticinae</taxon>
        <taxon>Triticum</taxon>
    </lineage>
</organism>
<evidence type="ECO:0000313" key="1">
    <source>
        <dbReference type="EMBL" id="EMS59641.1"/>
    </source>
</evidence>
<reference evidence="1" key="1">
    <citation type="journal article" date="2013" name="Nature">
        <title>Draft genome of the wheat A-genome progenitor Triticum urartu.</title>
        <authorList>
            <person name="Ling H.Q."/>
            <person name="Zhao S."/>
            <person name="Liu D."/>
            <person name="Wang J."/>
            <person name="Sun H."/>
            <person name="Zhang C."/>
            <person name="Fan H."/>
            <person name="Li D."/>
            <person name="Dong L."/>
            <person name="Tao Y."/>
            <person name="Gao C."/>
            <person name="Wu H."/>
            <person name="Li Y."/>
            <person name="Cui Y."/>
            <person name="Guo X."/>
            <person name="Zheng S."/>
            <person name="Wang B."/>
            <person name="Yu K."/>
            <person name="Liang Q."/>
            <person name="Yang W."/>
            <person name="Lou X."/>
            <person name="Chen J."/>
            <person name="Feng M."/>
            <person name="Jian J."/>
            <person name="Zhang X."/>
            <person name="Luo G."/>
            <person name="Jiang Y."/>
            <person name="Liu J."/>
            <person name="Wang Z."/>
            <person name="Sha Y."/>
            <person name="Zhang B."/>
            <person name="Wu H."/>
            <person name="Tang D."/>
            <person name="Shen Q."/>
            <person name="Xue P."/>
            <person name="Zou S."/>
            <person name="Wang X."/>
            <person name="Liu X."/>
            <person name="Wang F."/>
            <person name="Yang Y."/>
            <person name="An X."/>
            <person name="Dong Z."/>
            <person name="Zhang K."/>
            <person name="Zhang X."/>
            <person name="Luo M.C."/>
            <person name="Dvorak J."/>
            <person name="Tong Y."/>
            <person name="Wang J."/>
            <person name="Yang H."/>
            <person name="Li Z."/>
            <person name="Wang D."/>
            <person name="Zhang A."/>
            <person name="Wang J."/>
        </authorList>
    </citation>
    <scope>NUCLEOTIDE SEQUENCE</scope>
</reference>
<proteinExistence type="predicted"/>
<sequence>MVSYGRTAGGTAGSWDSLLALEVLLAGRGAGTSGGGVHVAALDDLGACCGGGA</sequence>
<gene>
    <name evidence="1" type="ORF">TRIUR3_25246</name>
</gene>
<name>M7ZJ37_TRIUA</name>
<dbReference type="AlphaFoldDB" id="M7ZJ37"/>
<protein>
    <submittedName>
        <fullName evidence="1">Uncharacterized protein</fullName>
    </submittedName>
</protein>
<dbReference type="EMBL" id="KD118588">
    <property type="protein sequence ID" value="EMS59641.1"/>
    <property type="molecule type" value="Genomic_DNA"/>
</dbReference>